<dbReference type="NCBIfam" id="TIGR01845">
    <property type="entry name" value="outer_NodT"/>
    <property type="match status" value="1"/>
</dbReference>
<dbReference type="Gene3D" id="1.20.1600.10">
    <property type="entry name" value="Outer membrane efflux proteins (OEP)"/>
    <property type="match status" value="1"/>
</dbReference>
<dbReference type="PROSITE" id="PS51257">
    <property type="entry name" value="PROKAR_LIPOPROTEIN"/>
    <property type="match status" value="1"/>
</dbReference>
<comment type="caution">
    <text evidence="3">The sequence shown here is derived from an EMBL/GenBank/DDBJ whole genome shotgun (WGS) entry which is preliminary data.</text>
</comment>
<dbReference type="RefSeq" id="WP_186913009.1">
    <property type="nucleotide sequence ID" value="NZ_JACOFV010000012.1"/>
</dbReference>
<dbReference type="PANTHER" id="PTHR30203">
    <property type="entry name" value="OUTER MEMBRANE CATION EFFLUX PROTEIN"/>
    <property type="match status" value="1"/>
</dbReference>
<dbReference type="SUPFAM" id="SSF56954">
    <property type="entry name" value="Outer membrane efflux proteins (OEP)"/>
    <property type="match status" value="1"/>
</dbReference>
<dbReference type="InterPro" id="IPR003423">
    <property type="entry name" value="OMP_efflux"/>
</dbReference>
<keyword evidence="2" id="KW-0449">Lipoprotein</keyword>
<dbReference type="Gene3D" id="2.20.200.10">
    <property type="entry name" value="Outer membrane efflux proteins (OEP)"/>
    <property type="match status" value="1"/>
</dbReference>
<dbReference type="Proteomes" id="UP000634011">
    <property type="component" value="Unassembled WGS sequence"/>
</dbReference>
<dbReference type="EMBL" id="JACOFV010000012">
    <property type="protein sequence ID" value="MBC3863057.1"/>
    <property type="molecule type" value="Genomic_DNA"/>
</dbReference>
<evidence type="ECO:0000313" key="4">
    <source>
        <dbReference type="Proteomes" id="UP000634011"/>
    </source>
</evidence>
<keyword evidence="2" id="KW-1134">Transmembrane beta strand</keyword>
<keyword evidence="2" id="KW-0472">Membrane</keyword>
<dbReference type="Pfam" id="PF02321">
    <property type="entry name" value="OEP"/>
    <property type="match status" value="2"/>
</dbReference>
<sequence length="500" mass="53488">MSDIKIKNYFNSRLWSERFGFLAFFISLSTLYGCASSTISTPESGLSFAIPRTWSAPTVTGNDTLMQWWLKFHDPLLDMLVSQSLKNNLTIKTAQTALRQAWAQRDIAAAALLPTLNGSASAQRNRSNGIGSSNLFQVDATGNWVPDIFGAARSGRNAAENAALSSNASLGDTQVMIAAEVGLTYISLRDAQTRFAIAQENLTNQEETLRITQWRQQAGLVTALEVEQARAAVEQTRATLPLLQIAISQNQHALALLTGQPPAMLETILSTVQAVPQADSELPINIPAEVLRQRADIKAAEYNVLAARERINQAEAAHLPGFSLGGSIGLSALSTGMLTNGSSVISSLIAGVSLPIFDGGARRAQVALQQAVSDQAQLAYETAVLTALSDVENALLALNNDQQRLRSLGIASESAASASHLANQRYSSGLVDFQVVLQTELTQLLTQDAFASANALVSSDQIRLYKALGGGWQANSEKNIVKNMAPEIPTINQSTLIATP</sequence>
<dbReference type="InterPro" id="IPR010131">
    <property type="entry name" value="MdtP/NodT-like"/>
</dbReference>
<evidence type="ECO:0000256" key="2">
    <source>
        <dbReference type="RuleBase" id="RU362097"/>
    </source>
</evidence>
<dbReference type="AlphaFoldDB" id="A0A923HJU9"/>
<protein>
    <submittedName>
        <fullName evidence="3">Efflux transporter outer membrane subunit</fullName>
    </submittedName>
</protein>
<organism evidence="3 4">
    <name type="scientific">Undibacterium jejuense</name>
    <dbReference type="NCBI Taxonomy" id="1344949"/>
    <lineage>
        <taxon>Bacteria</taxon>
        <taxon>Pseudomonadati</taxon>
        <taxon>Pseudomonadota</taxon>
        <taxon>Betaproteobacteria</taxon>
        <taxon>Burkholderiales</taxon>
        <taxon>Oxalobacteraceae</taxon>
        <taxon>Undibacterium</taxon>
    </lineage>
</organism>
<evidence type="ECO:0000313" key="3">
    <source>
        <dbReference type="EMBL" id="MBC3863057.1"/>
    </source>
</evidence>
<keyword evidence="4" id="KW-1185">Reference proteome</keyword>
<keyword evidence="2" id="KW-0812">Transmembrane</keyword>
<reference evidence="3" key="1">
    <citation type="submission" date="2020-08" db="EMBL/GenBank/DDBJ databases">
        <title>Novel species isolated from subtropical streams in China.</title>
        <authorList>
            <person name="Lu H."/>
        </authorList>
    </citation>
    <scope>NUCLEOTIDE SEQUENCE</scope>
    <source>
        <strain evidence="3">KACC 12607</strain>
    </source>
</reference>
<evidence type="ECO:0000256" key="1">
    <source>
        <dbReference type="ARBA" id="ARBA00007613"/>
    </source>
</evidence>
<accession>A0A923HJU9</accession>
<proteinExistence type="inferred from homology"/>
<dbReference type="GO" id="GO:0015562">
    <property type="term" value="F:efflux transmembrane transporter activity"/>
    <property type="evidence" value="ECO:0007669"/>
    <property type="project" value="InterPro"/>
</dbReference>
<comment type="subcellular location">
    <subcellularLocation>
        <location evidence="2">Cell membrane</location>
        <topology evidence="2">Lipid-anchor</topology>
    </subcellularLocation>
</comment>
<dbReference type="PANTHER" id="PTHR30203:SF32">
    <property type="entry name" value="CATION EFFLUX SYSTEM PROTEIN CUSC"/>
    <property type="match status" value="1"/>
</dbReference>
<comment type="similarity">
    <text evidence="1 2">Belongs to the outer membrane factor (OMF) (TC 1.B.17) family.</text>
</comment>
<gene>
    <name evidence="3" type="ORF">H8K32_13175</name>
</gene>
<name>A0A923HJU9_9BURK</name>
<keyword evidence="2" id="KW-0564">Palmitate</keyword>
<dbReference type="GO" id="GO:0005886">
    <property type="term" value="C:plasma membrane"/>
    <property type="evidence" value="ECO:0007669"/>
    <property type="project" value="UniProtKB-SubCell"/>
</dbReference>